<reference evidence="5 6" key="1">
    <citation type="submission" date="2020-08" db="EMBL/GenBank/DDBJ databases">
        <title>Genomic Encyclopedia of Type Strains, Phase IV (KMG-IV): sequencing the most valuable type-strain genomes for metagenomic binning, comparative biology and taxonomic classification.</title>
        <authorList>
            <person name="Goeker M."/>
        </authorList>
    </citation>
    <scope>NUCLEOTIDE SEQUENCE [LARGE SCALE GENOMIC DNA]</scope>
    <source>
        <strain evidence="5 6">DSM 102134</strain>
    </source>
</reference>
<feature type="region of interest" description="Disordered" evidence="3">
    <location>
        <begin position="138"/>
        <end position="190"/>
    </location>
</feature>
<dbReference type="Pfam" id="PF01556">
    <property type="entry name" value="DnaJ_C"/>
    <property type="match status" value="1"/>
</dbReference>
<dbReference type="SMART" id="SM00271">
    <property type="entry name" value="DnaJ"/>
    <property type="match status" value="1"/>
</dbReference>
<dbReference type="InterPro" id="IPR036869">
    <property type="entry name" value="J_dom_sf"/>
</dbReference>
<dbReference type="SUPFAM" id="SSF46565">
    <property type="entry name" value="Chaperone J-domain"/>
    <property type="match status" value="1"/>
</dbReference>
<protein>
    <submittedName>
        <fullName evidence="5">DnaJ-class molecular chaperone</fullName>
    </submittedName>
</protein>
<feature type="domain" description="J" evidence="4">
    <location>
        <begin position="3"/>
        <end position="68"/>
    </location>
</feature>
<proteinExistence type="predicted"/>
<evidence type="ECO:0000259" key="4">
    <source>
        <dbReference type="PROSITE" id="PS50076"/>
    </source>
</evidence>
<evidence type="ECO:0000256" key="1">
    <source>
        <dbReference type="ARBA" id="ARBA00023186"/>
    </source>
</evidence>
<dbReference type="AlphaFoldDB" id="A0A7W9YZG4"/>
<evidence type="ECO:0000256" key="2">
    <source>
        <dbReference type="SAM" id="Coils"/>
    </source>
</evidence>
<dbReference type="PROSITE" id="PS50076">
    <property type="entry name" value="DNAJ_2"/>
    <property type="match status" value="1"/>
</dbReference>
<feature type="region of interest" description="Disordered" evidence="3">
    <location>
        <begin position="23"/>
        <end position="44"/>
    </location>
</feature>
<keyword evidence="1" id="KW-0143">Chaperone</keyword>
<dbReference type="PANTHER" id="PTHR43096:SF52">
    <property type="entry name" value="DNAJ HOMOLOG 1, MITOCHONDRIAL-RELATED"/>
    <property type="match status" value="1"/>
</dbReference>
<feature type="compositionally biased region" description="Polar residues" evidence="3">
    <location>
        <begin position="159"/>
        <end position="171"/>
    </location>
</feature>
<dbReference type="InterPro" id="IPR018253">
    <property type="entry name" value="DnaJ_domain_CS"/>
</dbReference>
<organism evidence="5 6">
    <name type="scientific">Pseudorhizobium flavum</name>
    <dbReference type="NCBI Taxonomy" id="1335061"/>
    <lineage>
        <taxon>Bacteria</taxon>
        <taxon>Pseudomonadati</taxon>
        <taxon>Pseudomonadota</taxon>
        <taxon>Alphaproteobacteria</taxon>
        <taxon>Hyphomicrobiales</taxon>
        <taxon>Rhizobiaceae</taxon>
        <taxon>Rhizobium/Agrobacterium group</taxon>
        <taxon>Pseudorhizobium</taxon>
    </lineage>
</organism>
<comment type="caution">
    <text evidence="5">The sequence shown here is derived from an EMBL/GenBank/DDBJ whole genome shotgun (WGS) entry which is preliminary data.</text>
</comment>
<name>A0A7W9YZG4_9HYPH</name>
<keyword evidence="2" id="KW-0175">Coiled coil</keyword>
<sequence length="382" mass="41661">MRDPYSVLGVQRNADADEIKAAWRSKAKSVHPDHNQSDPGASSRFAEVGRAYEVLKDPERRKRYDRAVDAHQTILQQRQAAREAAERAKAAKANAEKVMEELARANAQRAQAQANAKASAPETEAAEDMVERIFGAAKDAGASADEGRTRQDSEASGRAQPQPSSFSSGSAAGTDKNPSEGGNIAPEPRPLPVQAVDLIASLVRRIRGVNAPPEKAPDHAVEAHVSLEELLKQSWVAIKLPEDREVHFRLEPGMTAGHVARLKGQGLKVPGMLRGDLLVTLKLVSDAKFRVEEYDIHTIMPISLEDAVLGTETQVDTPEGPRQITVPPWSGSDRAIELEELGLANGEGSRGKLVVELRVMLWEKPDAKVTDLMRHMREGLYV</sequence>
<dbReference type="CDD" id="cd06257">
    <property type="entry name" value="DnaJ"/>
    <property type="match status" value="1"/>
</dbReference>
<accession>A0A7W9YZG4</accession>
<dbReference type="InterPro" id="IPR002939">
    <property type="entry name" value="DnaJ_C"/>
</dbReference>
<dbReference type="GO" id="GO:0051082">
    <property type="term" value="F:unfolded protein binding"/>
    <property type="evidence" value="ECO:0007669"/>
    <property type="project" value="InterPro"/>
</dbReference>
<evidence type="ECO:0000256" key="3">
    <source>
        <dbReference type="SAM" id="MobiDB-lite"/>
    </source>
</evidence>
<dbReference type="PANTHER" id="PTHR43096">
    <property type="entry name" value="DNAJ HOMOLOG 1, MITOCHONDRIAL-RELATED"/>
    <property type="match status" value="1"/>
</dbReference>
<dbReference type="InterPro" id="IPR001623">
    <property type="entry name" value="DnaJ_domain"/>
</dbReference>
<feature type="coiled-coil region" evidence="2">
    <location>
        <begin position="74"/>
        <end position="115"/>
    </location>
</feature>
<dbReference type="RefSeq" id="WP_077548111.1">
    <property type="nucleotide sequence ID" value="NZ_JACHEJ010000008.1"/>
</dbReference>
<dbReference type="InterPro" id="IPR008971">
    <property type="entry name" value="HSP40/DnaJ_pept-bd"/>
</dbReference>
<dbReference type="EMBL" id="JACHEJ010000008">
    <property type="protein sequence ID" value="MBB6181185.1"/>
    <property type="molecule type" value="Genomic_DNA"/>
</dbReference>
<evidence type="ECO:0000313" key="5">
    <source>
        <dbReference type="EMBL" id="MBB6181185.1"/>
    </source>
</evidence>
<keyword evidence="6" id="KW-1185">Reference proteome</keyword>
<dbReference type="PROSITE" id="PS00636">
    <property type="entry name" value="DNAJ_1"/>
    <property type="match status" value="1"/>
</dbReference>
<dbReference type="SUPFAM" id="SSF49493">
    <property type="entry name" value="HSP40/DnaJ peptide-binding domain"/>
    <property type="match status" value="2"/>
</dbReference>
<dbReference type="GO" id="GO:0042026">
    <property type="term" value="P:protein refolding"/>
    <property type="evidence" value="ECO:0007669"/>
    <property type="project" value="TreeGrafter"/>
</dbReference>
<dbReference type="PRINTS" id="PR00625">
    <property type="entry name" value="JDOMAIN"/>
</dbReference>
<feature type="compositionally biased region" description="Basic and acidic residues" evidence="3">
    <location>
        <begin position="145"/>
        <end position="155"/>
    </location>
</feature>
<dbReference type="GO" id="GO:0005737">
    <property type="term" value="C:cytoplasm"/>
    <property type="evidence" value="ECO:0007669"/>
    <property type="project" value="TreeGrafter"/>
</dbReference>
<dbReference type="Gene3D" id="1.10.287.110">
    <property type="entry name" value="DnaJ domain"/>
    <property type="match status" value="1"/>
</dbReference>
<dbReference type="Proteomes" id="UP000535501">
    <property type="component" value="Unassembled WGS sequence"/>
</dbReference>
<dbReference type="Gene3D" id="2.60.260.20">
    <property type="entry name" value="Urease metallochaperone UreE, N-terminal domain"/>
    <property type="match status" value="2"/>
</dbReference>
<evidence type="ECO:0000313" key="6">
    <source>
        <dbReference type="Proteomes" id="UP000535501"/>
    </source>
</evidence>
<dbReference type="Pfam" id="PF00226">
    <property type="entry name" value="DnaJ"/>
    <property type="match status" value="1"/>
</dbReference>
<gene>
    <name evidence="5" type="ORF">HNQ75_003170</name>
</gene>